<protein>
    <recommendedName>
        <fullName evidence="4">DUF2946 domain-containing protein</fullName>
    </recommendedName>
</protein>
<evidence type="ECO:0000313" key="3">
    <source>
        <dbReference type="Proteomes" id="UP000180246"/>
    </source>
</evidence>
<organism evidence="2 3">
    <name type="scientific">Massilia timonae</name>
    <dbReference type="NCBI Taxonomy" id="47229"/>
    <lineage>
        <taxon>Bacteria</taxon>
        <taxon>Pseudomonadati</taxon>
        <taxon>Pseudomonadota</taxon>
        <taxon>Betaproteobacteria</taxon>
        <taxon>Burkholderiales</taxon>
        <taxon>Oxalobacteraceae</taxon>
        <taxon>Telluria group</taxon>
        <taxon>Massilia</taxon>
    </lineage>
</organism>
<evidence type="ECO:0008006" key="4">
    <source>
        <dbReference type="Google" id="ProtNLM"/>
    </source>
</evidence>
<comment type="caution">
    <text evidence="2">The sequence shown here is derived from an EMBL/GenBank/DDBJ whole genome shotgun (WGS) entry which is preliminary data.</text>
</comment>
<keyword evidence="1" id="KW-0732">Signal</keyword>
<feature type="signal peptide" evidence="1">
    <location>
        <begin position="1"/>
        <end position="27"/>
    </location>
</feature>
<gene>
    <name evidence="2" type="ORF">LO55_4185</name>
</gene>
<evidence type="ECO:0000313" key="2">
    <source>
        <dbReference type="EMBL" id="OIJ40771.1"/>
    </source>
</evidence>
<name>A0A1S2N6T6_9BURK</name>
<dbReference type="AlphaFoldDB" id="A0A1S2N6T6"/>
<sequence length="118" mass="11954">MHILRTSSMLVRLVLAWFVLTLGAASAAPMVQPVSMALVCADGGVKVVLVDRDGAAVHPRGHTLDCPLCLPAAAPPPLATPCLVPPQLAAAVVRVPAVFHVAATAGAPLPPRGPPAHS</sequence>
<accession>A0A1S2N6T6</accession>
<proteinExistence type="predicted"/>
<dbReference type="EMBL" id="JRYB01000001">
    <property type="protein sequence ID" value="OIJ40771.1"/>
    <property type="molecule type" value="Genomic_DNA"/>
</dbReference>
<reference evidence="2 3" key="1">
    <citation type="submission" date="2014-10" db="EMBL/GenBank/DDBJ databases">
        <authorList>
            <person name="Seo M.-J."/>
            <person name="Seok Y.J."/>
            <person name="Cha I.-T."/>
        </authorList>
    </citation>
    <scope>NUCLEOTIDE SEQUENCE [LARGE SCALE GENOMIC DNA]</scope>
    <source>
        <strain evidence="2 3">NEU</strain>
    </source>
</reference>
<evidence type="ECO:0000256" key="1">
    <source>
        <dbReference type="SAM" id="SignalP"/>
    </source>
</evidence>
<dbReference type="Proteomes" id="UP000180246">
    <property type="component" value="Unassembled WGS sequence"/>
</dbReference>
<dbReference type="RefSeq" id="WP_071362931.1">
    <property type="nucleotide sequence ID" value="NZ_JRYB01000001.1"/>
</dbReference>
<feature type="chain" id="PRO_5010320516" description="DUF2946 domain-containing protein" evidence="1">
    <location>
        <begin position="28"/>
        <end position="118"/>
    </location>
</feature>